<organism evidence="1 2">
    <name type="scientific">Pleurodeles waltl</name>
    <name type="common">Iberian ribbed newt</name>
    <dbReference type="NCBI Taxonomy" id="8319"/>
    <lineage>
        <taxon>Eukaryota</taxon>
        <taxon>Metazoa</taxon>
        <taxon>Chordata</taxon>
        <taxon>Craniata</taxon>
        <taxon>Vertebrata</taxon>
        <taxon>Euteleostomi</taxon>
        <taxon>Amphibia</taxon>
        <taxon>Batrachia</taxon>
        <taxon>Caudata</taxon>
        <taxon>Salamandroidea</taxon>
        <taxon>Salamandridae</taxon>
        <taxon>Pleurodelinae</taxon>
        <taxon>Pleurodeles</taxon>
    </lineage>
</organism>
<accession>A0AAV7TPY7</accession>
<feature type="non-terminal residue" evidence="1">
    <location>
        <position position="1"/>
    </location>
</feature>
<dbReference type="EMBL" id="JANPWB010000006">
    <property type="protein sequence ID" value="KAJ1178483.1"/>
    <property type="molecule type" value="Genomic_DNA"/>
</dbReference>
<feature type="non-terminal residue" evidence="1">
    <location>
        <position position="58"/>
    </location>
</feature>
<protein>
    <submittedName>
        <fullName evidence="1">Uncharacterized protein</fullName>
    </submittedName>
</protein>
<comment type="caution">
    <text evidence="1">The sequence shown here is derived from an EMBL/GenBank/DDBJ whole genome shotgun (WGS) entry which is preliminary data.</text>
</comment>
<dbReference type="Proteomes" id="UP001066276">
    <property type="component" value="Chromosome 3_2"/>
</dbReference>
<dbReference type="AlphaFoldDB" id="A0AAV7TPY7"/>
<keyword evidence="2" id="KW-1185">Reference proteome</keyword>
<evidence type="ECO:0000313" key="2">
    <source>
        <dbReference type="Proteomes" id="UP001066276"/>
    </source>
</evidence>
<proteinExistence type="predicted"/>
<gene>
    <name evidence="1" type="ORF">NDU88_003729</name>
</gene>
<sequence>QLDKENLEKALAVVDNGMNTLSNRIYSLSSIMLSAIDITQTDLSRLYHGQTQLRSIMQ</sequence>
<name>A0AAV7TPY7_PLEWA</name>
<reference evidence="1" key="1">
    <citation type="journal article" date="2022" name="bioRxiv">
        <title>Sequencing and chromosome-scale assembly of the giantPleurodeles waltlgenome.</title>
        <authorList>
            <person name="Brown T."/>
            <person name="Elewa A."/>
            <person name="Iarovenko S."/>
            <person name="Subramanian E."/>
            <person name="Araus A.J."/>
            <person name="Petzold A."/>
            <person name="Susuki M."/>
            <person name="Suzuki K.-i.T."/>
            <person name="Hayashi T."/>
            <person name="Toyoda A."/>
            <person name="Oliveira C."/>
            <person name="Osipova E."/>
            <person name="Leigh N.D."/>
            <person name="Simon A."/>
            <person name="Yun M.H."/>
        </authorList>
    </citation>
    <scope>NUCLEOTIDE SEQUENCE</scope>
    <source>
        <strain evidence="1">20211129_DDA</strain>
        <tissue evidence="1">Liver</tissue>
    </source>
</reference>
<evidence type="ECO:0000313" key="1">
    <source>
        <dbReference type="EMBL" id="KAJ1178483.1"/>
    </source>
</evidence>